<sequence>MSSIQQLQGTLNQLSGQLAAAEQSGSMEDAMLIAGQLGQLQTELQNAQSGLGAEASDSARQELVNCRILLHGMMNAVEAIRARAAEQYRQVLGENKAAFEQMADAAKQSVYPEAYQYRQVFQQMAEVSQQLRQWDGSMLDMGYQMERGAQTGGSLNGAVPIEETTMDTHDGWTI</sequence>
<dbReference type="RefSeq" id="WP_099477195.1">
    <property type="nucleotide sequence ID" value="NZ_CP016809.1"/>
</dbReference>
<dbReference type="GeneID" id="48308148"/>
<organism evidence="1">
    <name type="scientific">Paenibacillus ihbetae</name>
    <dbReference type="NCBI Taxonomy" id="1870820"/>
    <lineage>
        <taxon>Bacteria</taxon>
        <taxon>Bacillati</taxon>
        <taxon>Bacillota</taxon>
        <taxon>Bacilli</taxon>
        <taxon>Bacillales</taxon>
        <taxon>Paenibacillaceae</taxon>
        <taxon>Paenibacillus</taxon>
    </lineage>
</organism>
<protein>
    <submittedName>
        <fullName evidence="1">Uncharacterized protein</fullName>
    </submittedName>
</protein>
<dbReference type="EMBL" id="CP016809">
    <property type="protein sequence ID" value="ANY72503.1"/>
    <property type="molecule type" value="Genomic_DNA"/>
</dbReference>
<name>A0A1B2DXR7_9BACL</name>
<proteinExistence type="predicted"/>
<reference evidence="1" key="1">
    <citation type="submission" date="2016-08" db="EMBL/GenBank/DDBJ databases">
        <title>Complete Genome Seqeunce of Paenibacillus sp. nov. IHBB 9852 from high altitute lake of Indian trans-Himalayas.</title>
        <authorList>
            <person name="Kiran S."/>
            <person name="Swarnkar M.K."/>
            <person name="Rana A."/>
            <person name="Tewari R."/>
            <person name="Gulati A."/>
        </authorList>
    </citation>
    <scope>NUCLEOTIDE SEQUENCE [LARGE SCALE GENOMIC DNA]</scope>
    <source>
        <strain evidence="1">IHBB 9852</strain>
    </source>
</reference>
<dbReference type="AlphaFoldDB" id="A0A1B2DXR7"/>
<evidence type="ECO:0000313" key="1">
    <source>
        <dbReference type="EMBL" id="ANY72503.1"/>
    </source>
</evidence>
<accession>A0A1B2DXR7</accession>
<gene>
    <name evidence="1" type="ORF">BBD41_07830</name>
</gene>
<dbReference type="KEGG" id="pib:BBD41_07830"/>